<evidence type="ECO:0000256" key="2">
    <source>
        <dbReference type="SAM" id="MobiDB-lite"/>
    </source>
</evidence>
<dbReference type="InterPro" id="IPR036612">
    <property type="entry name" value="KH_dom_type_1_sf"/>
</dbReference>
<dbReference type="OrthoDB" id="427410at2759"/>
<evidence type="ECO:0000256" key="1">
    <source>
        <dbReference type="PROSITE-ProRule" id="PRU00117"/>
    </source>
</evidence>
<dbReference type="PANTHER" id="PTHR23285:SF7">
    <property type="entry name" value="LD09246P1"/>
    <property type="match status" value="1"/>
</dbReference>
<feature type="compositionally biased region" description="Low complexity" evidence="2">
    <location>
        <begin position="523"/>
        <end position="539"/>
    </location>
</feature>
<dbReference type="GO" id="GO:0003723">
    <property type="term" value="F:RNA binding"/>
    <property type="evidence" value="ECO:0007669"/>
    <property type="project" value="UniProtKB-UniRule"/>
</dbReference>
<feature type="domain" description="K Homology" evidence="3">
    <location>
        <begin position="220"/>
        <end position="288"/>
    </location>
</feature>
<dbReference type="InterPro" id="IPR004087">
    <property type="entry name" value="KH_dom"/>
</dbReference>
<proteinExistence type="predicted"/>
<dbReference type="AlphaFoldDB" id="A0A267GTR8"/>
<dbReference type="EMBL" id="NIVC01000179">
    <property type="protein sequence ID" value="PAA88682.1"/>
    <property type="molecule type" value="Genomic_DNA"/>
</dbReference>
<comment type="caution">
    <text evidence="4">The sequence shown here is derived from an EMBL/GenBank/DDBJ whole genome shotgun (WGS) entry which is preliminary data.</text>
</comment>
<dbReference type="PROSITE" id="PS50084">
    <property type="entry name" value="KH_TYPE_1"/>
    <property type="match status" value="2"/>
</dbReference>
<dbReference type="InterPro" id="IPR004088">
    <property type="entry name" value="KH_dom_type_1"/>
</dbReference>
<dbReference type="STRING" id="282301.A0A267GTR8"/>
<keyword evidence="5" id="KW-1185">Reference proteome</keyword>
<dbReference type="SMART" id="SM00322">
    <property type="entry name" value="KH"/>
    <property type="match status" value="2"/>
</dbReference>
<accession>A0A267GTR8</accession>
<dbReference type="Pfam" id="PF00013">
    <property type="entry name" value="KH_1"/>
    <property type="match status" value="2"/>
</dbReference>
<dbReference type="InterPro" id="IPR047227">
    <property type="entry name" value="MEX3"/>
</dbReference>
<feature type="region of interest" description="Disordered" evidence="2">
    <location>
        <begin position="520"/>
        <end position="571"/>
    </location>
</feature>
<feature type="region of interest" description="Disordered" evidence="2">
    <location>
        <begin position="408"/>
        <end position="431"/>
    </location>
</feature>
<protein>
    <recommendedName>
        <fullName evidence="3">K Homology domain-containing protein</fullName>
    </recommendedName>
</protein>
<evidence type="ECO:0000313" key="4">
    <source>
        <dbReference type="EMBL" id="PAA88682.1"/>
    </source>
</evidence>
<feature type="non-terminal residue" evidence="4">
    <location>
        <position position="1"/>
    </location>
</feature>
<gene>
    <name evidence="4" type="ORF">BOX15_Mlig019521g1</name>
</gene>
<dbReference type="Gene3D" id="3.30.1370.10">
    <property type="entry name" value="K Homology domain, type 1"/>
    <property type="match status" value="2"/>
</dbReference>
<feature type="compositionally biased region" description="Low complexity" evidence="2">
    <location>
        <begin position="470"/>
        <end position="484"/>
    </location>
</feature>
<feature type="compositionally biased region" description="Polar residues" evidence="2">
    <location>
        <begin position="416"/>
        <end position="427"/>
    </location>
</feature>
<sequence length="571" mass="61926">HARRPSSIRLRRCCHYSLNLAKHTMSESIGDSQIQSVPYSDSAAFSHPSAMLSADSTKNQLAFSDYLSAFSGVDFHGLNLDLDNIIPYMQASQNSPSAMALAGADQNGHGHAGMYENVKLEDQMYAAGNASQYQSNRNSTGAYPGSADMNYAFNPLSGNTQQFSQMNCNYPGMIAPAKPVQYGATDFESLQQKISQKKQTLDILQGVLPDPLANQEKRYMTITERIQVPSSDHVAEIVGKNGQRIKQLREQLKVWVKTPSRDEPPIFEVTGLPEKLAEAKRIILQMSEHFTKVQQERLHRVEPNRIEDRLYVEQDKVGLIVGASGQTIRWVQQLSDTHIATPRKQESIPGLPPPQTYFTICGTPDKVKFAKQLICEYVTLRCQGLWLDPDLEPSAEASKLVRDFHQRRQVEDNQRRTAQGSPPGSNTPVLGRSAAAAAGRPLVGAADGDHNPASVKQLISEMDDLWGSAAARASAPTSSAGSSGQESPRRYMQTGVWNPMMYSGGPSCLVTGDRRFSADAQHAGSAAPGTVGAGAAASAMTKSRSDEQVSPQPPGAGAVAASGFRPGPGWM</sequence>
<feature type="region of interest" description="Disordered" evidence="2">
    <location>
        <begin position="470"/>
        <end position="490"/>
    </location>
</feature>
<evidence type="ECO:0000259" key="3">
    <source>
        <dbReference type="SMART" id="SM00322"/>
    </source>
</evidence>
<dbReference type="Proteomes" id="UP000215902">
    <property type="component" value="Unassembled WGS sequence"/>
</dbReference>
<evidence type="ECO:0000313" key="5">
    <source>
        <dbReference type="Proteomes" id="UP000215902"/>
    </source>
</evidence>
<reference evidence="4 5" key="1">
    <citation type="submission" date="2017-06" db="EMBL/GenBank/DDBJ databases">
        <title>A platform for efficient transgenesis in Macrostomum lignano, a flatworm model organism for stem cell research.</title>
        <authorList>
            <person name="Berezikov E."/>
        </authorList>
    </citation>
    <scope>NUCLEOTIDE SEQUENCE [LARGE SCALE GENOMIC DNA]</scope>
    <source>
        <strain evidence="4">DV1</strain>
        <tissue evidence="4">Whole organism</tissue>
    </source>
</reference>
<keyword evidence="1" id="KW-0694">RNA-binding</keyword>
<dbReference type="SUPFAM" id="SSF54791">
    <property type="entry name" value="Eukaryotic type KH-domain (KH-domain type I)"/>
    <property type="match status" value="2"/>
</dbReference>
<feature type="domain" description="K Homology" evidence="3">
    <location>
        <begin position="304"/>
        <end position="379"/>
    </location>
</feature>
<name>A0A267GTR8_9PLAT</name>
<organism evidence="4 5">
    <name type="scientific">Macrostomum lignano</name>
    <dbReference type="NCBI Taxonomy" id="282301"/>
    <lineage>
        <taxon>Eukaryota</taxon>
        <taxon>Metazoa</taxon>
        <taxon>Spiralia</taxon>
        <taxon>Lophotrochozoa</taxon>
        <taxon>Platyhelminthes</taxon>
        <taxon>Rhabditophora</taxon>
        <taxon>Macrostomorpha</taxon>
        <taxon>Macrostomida</taxon>
        <taxon>Macrostomidae</taxon>
        <taxon>Macrostomum</taxon>
    </lineage>
</organism>
<dbReference type="PANTHER" id="PTHR23285">
    <property type="entry name" value="RING FINGER AND KH DOMAIN CONTAINING PROTEIN 1"/>
    <property type="match status" value="1"/>
</dbReference>